<proteinExistence type="predicted"/>
<dbReference type="EMBL" id="JALBWM010000053">
    <property type="protein sequence ID" value="MCO1335194.1"/>
    <property type="molecule type" value="Genomic_DNA"/>
</dbReference>
<evidence type="ECO:0008006" key="3">
    <source>
        <dbReference type="Google" id="ProtNLM"/>
    </source>
</evidence>
<evidence type="ECO:0000313" key="2">
    <source>
        <dbReference type="Proteomes" id="UP001139028"/>
    </source>
</evidence>
<comment type="caution">
    <text evidence="1">The sequence shown here is derived from an EMBL/GenBank/DDBJ whole genome shotgun (WGS) entry which is preliminary data.</text>
</comment>
<gene>
    <name evidence="1" type="ORF">MO867_12710</name>
</gene>
<dbReference type="Proteomes" id="UP001139028">
    <property type="component" value="Unassembled WGS sequence"/>
</dbReference>
<accession>A0A9X2EMW8</accession>
<sequence>MPFYPIRQLGERGINADQPAYELAINEFSFGRNVRFANGAAQTMPSPLALEDLAETPVWGEGWIADGIPQLAYASASKLYRRENEAFVERTGSDYSSGYNNDDWHSEVWGESAIFNNGIDIPQIIEPNDTEFKDLPNWPSNLRAKCLRIYKGYMIALGVTEDGVSYPNTVRWSDEAEPGTVPETWDVADTSNLAGANPIDAGASELVDCLPMGSANIVYSHDATYLMQHVGGQFIFSFETLFDQGILCRNSVAAFDRSHFVVGSTEIFIHDGLTPQPIAHRRVNKMFYGELAQRDRVRCIANHKTKEVWVYYSTSTEGPANRALVYNWLDNTFTFVDLPSVTCAVFAPKQGKIITWDELAGLSWKELAQSWGDMSETTYYPVMYYFTDGQLMEADYLATANSTEAVYLERTGIDLDQFIKAPSKRWKLIRQIVPQIEGSGQVRITIGGSDTPMGAVRWRQPRTFDIATGLKVDCRVKARYLAIRIESIDDGFWRLTGWDLDLLQVDGR</sequence>
<keyword evidence="2" id="KW-1185">Reference proteome</keyword>
<evidence type="ECO:0000313" key="1">
    <source>
        <dbReference type="EMBL" id="MCO1335194.1"/>
    </source>
</evidence>
<protein>
    <recommendedName>
        <fullName evidence="3">Virion structural protein</fullName>
    </recommendedName>
</protein>
<dbReference type="AlphaFoldDB" id="A0A9X2EMW8"/>
<name>A0A9X2EMW8_9GAMM</name>
<dbReference type="RefSeq" id="WP_252468220.1">
    <property type="nucleotide sequence ID" value="NZ_JALBWM010000053.1"/>
</dbReference>
<organism evidence="1 2">
    <name type="scientific">Microbulbifer okhotskensis</name>
    <dbReference type="NCBI Taxonomy" id="2926617"/>
    <lineage>
        <taxon>Bacteria</taxon>
        <taxon>Pseudomonadati</taxon>
        <taxon>Pseudomonadota</taxon>
        <taxon>Gammaproteobacteria</taxon>
        <taxon>Cellvibrionales</taxon>
        <taxon>Microbulbiferaceae</taxon>
        <taxon>Microbulbifer</taxon>
    </lineage>
</organism>
<reference evidence="1" key="1">
    <citation type="journal article" date="2022" name="Arch. Microbiol.">
        <title>Microbulbifer okhotskensis sp. nov., isolated from a deep bottom sediment of the Okhotsk Sea.</title>
        <authorList>
            <person name="Romanenko L."/>
            <person name="Kurilenko V."/>
            <person name="Otstavnykh N."/>
            <person name="Velansky P."/>
            <person name="Isaeva M."/>
            <person name="Mikhailov V."/>
        </authorList>
    </citation>
    <scope>NUCLEOTIDE SEQUENCE</scope>
    <source>
        <strain evidence="1">OS29</strain>
    </source>
</reference>